<dbReference type="Proteomes" id="UP000185478">
    <property type="component" value="Chromosome"/>
</dbReference>
<name>A0A1L7CEC6_9CORY</name>
<organism evidence="2 3">
    <name type="scientific">Corynebacterium aquilae DSM 44791</name>
    <dbReference type="NCBI Taxonomy" id="1431546"/>
    <lineage>
        <taxon>Bacteria</taxon>
        <taxon>Bacillati</taxon>
        <taxon>Actinomycetota</taxon>
        <taxon>Actinomycetes</taxon>
        <taxon>Mycobacteriales</taxon>
        <taxon>Corynebacteriaceae</taxon>
        <taxon>Corynebacterium</taxon>
    </lineage>
</organism>
<proteinExistence type="predicted"/>
<dbReference type="EMBL" id="CP009245">
    <property type="protein sequence ID" value="APT84174.1"/>
    <property type="molecule type" value="Genomic_DNA"/>
</dbReference>
<protein>
    <submittedName>
        <fullName evidence="2">Membrane protein</fullName>
    </submittedName>
</protein>
<accession>A0A1L7CEC6</accession>
<keyword evidence="3" id="KW-1185">Reference proteome</keyword>
<gene>
    <name evidence="2" type="ORF">CAQU_02790</name>
</gene>
<feature type="transmembrane region" description="Helical" evidence="1">
    <location>
        <begin position="48"/>
        <end position="68"/>
    </location>
</feature>
<keyword evidence="1" id="KW-0812">Transmembrane</keyword>
<sequence length="72" mass="8125">METSGKSRASFSERRRMQWDTVVGFLTFFAVVAVIQAVRNVLQPQPEVLPAFVALVLVVAAVSAWRYGRTRR</sequence>
<keyword evidence="1" id="KW-0472">Membrane</keyword>
<dbReference type="KEGG" id="caqu:CAQU_02790"/>
<evidence type="ECO:0000313" key="3">
    <source>
        <dbReference type="Proteomes" id="UP000185478"/>
    </source>
</evidence>
<feature type="transmembrane region" description="Helical" evidence="1">
    <location>
        <begin position="21"/>
        <end position="42"/>
    </location>
</feature>
<keyword evidence="1" id="KW-1133">Transmembrane helix</keyword>
<evidence type="ECO:0000256" key="1">
    <source>
        <dbReference type="SAM" id="Phobius"/>
    </source>
</evidence>
<evidence type="ECO:0000313" key="2">
    <source>
        <dbReference type="EMBL" id="APT84174.1"/>
    </source>
</evidence>
<reference evidence="2 3" key="1">
    <citation type="submission" date="2014-08" db="EMBL/GenBank/DDBJ databases">
        <title>Complete genome sequence of Corynebacterium aquilae S-613T(T) (=DSM 44791(T)), isolated from the choana of a healthy golden eagle.</title>
        <authorList>
            <person name="Ruckert C."/>
            <person name="Albersmeier A."/>
            <person name="Winkler A."/>
            <person name="Kalinowski J."/>
        </authorList>
    </citation>
    <scope>NUCLEOTIDE SEQUENCE [LARGE SCALE GENOMIC DNA]</scope>
    <source>
        <strain evidence="2 3">S-613</strain>
    </source>
</reference>
<dbReference type="AlphaFoldDB" id="A0A1L7CEC6"/>